<evidence type="ECO:0000259" key="1">
    <source>
        <dbReference type="Pfam" id="PF04770"/>
    </source>
</evidence>
<name>A0A392Q4L9_9FABA</name>
<dbReference type="AlphaFoldDB" id="A0A392Q4L9"/>
<protein>
    <recommendedName>
        <fullName evidence="1">ZF-HD dimerization-type domain-containing protein</fullName>
    </recommendedName>
</protein>
<evidence type="ECO:0000313" key="2">
    <source>
        <dbReference type="EMBL" id="MCI18862.1"/>
    </source>
</evidence>
<dbReference type="InterPro" id="IPR006456">
    <property type="entry name" value="ZF_HD_homeobox_Cys/His_dimer"/>
</dbReference>
<proteinExistence type="predicted"/>
<dbReference type="EMBL" id="LXQA010112135">
    <property type="protein sequence ID" value="MCI18862.1"/>
    <property type="molecule type" value="Genomic_DNA"/>
</dbReference>
<feature type="domain" description="ZF-HD dimerization-type" evidence="1">
    <location>
        <begin position="1"/>
        <end position="28"/>
    </location>
</feature>
<keyword evidence="3" id="KW-1185">Reference proteome</keyword>
<organism evidence="2 3">
    <name type="scientific">Trifolium medium</name>
    <dbReference type="NCBI Taxonomy" id="97028"/>
    <lineage>
        <taxon>Eukaryota</taxon>
        <taxon>Viridiplantae</taxon>
        <taxon>Streptophyta</taxon>
        <taxon>Embryophyta</taxon>
        <taxon>Tracheophyta</taxon>
        <taxon>Spermatophyta</taxon>
        <taxon>Magnoliopsida</taxon>
        <taxon>eudicotyledons</taxon>
        <taxon>Gunneridae</taxon>
        <taxon>Pentapetalae</taxon>
        <taxon>rosids</taxon>
        <taxon>fabids</taxon>
        <taxon>Fabales</taxon>
        <taxon>Fabaceae</taxon>
        <taxon>Papilionoideae</taxon>
        <taxon>50 kb inversion clade</taxon>
        <taxon>NPAAA clade</taxon>
        <taxon>Hologalegina</taxon>
        <taxon>IRL clade</taxon>
        <taxon>Trifolieae</taxon>
        <taxon>Trifolium</taxon>
    </lineage>
</organism>
<accession>A0A392Q4L9</accession>
<sequence length="75" mass="8373">MQAENEGRLESLKCAAYNCHRNFLHKETTYIITGGGDPLLDNRGRGRLLYRQLLMMVEGLSAMEEQEEVSSPSGG</sequence>
<comment type="caution">
    <text evidence="2">The sequence shown here is derived from an EMBL/GenBank/DDBJ whole genome shotgun (WGS) entry which is preliminary data.</text>
</comment>
<dbReference type="Pfam" id="PF04770">
    <property type="entry name" value="ZF-HD_dimer"/>
    <property type="match status" value="1"/>
</dbReference>
<feature type="non-terminal residue" evidence="2">
    <location>
        <position position="75"/>
    </location>
</feature>
<dbReference type="Proteomes" id="UP000265520">
    <property type="component" value="Unassembled WGS sequence"/>
</dbReference>
<evidence type="ECO:0000313" key="3">
    <source>
        <dbReference type="Proteomes" id="UP000265520"/>
    </source>
</evidence>
<reference evidence="2 3" key="1">
    <citation type="journal article" date="2018" name="Front. Plant Sci.">
        <title>Red Clover (Trifolium pratense) and Zigzag Clover (T. medium) - A Picture of Genomic Similarities and Differences.</title>
        <authorList>
            <person name="Dluhosova J."/>
            <person name="Istvanek J."/>
            <person name="Nedelnik J."/>
            <person name="Repkova J."/>
        </authorList>
    </citation>
    <scope>NUCLEOTIDE SEQUENCE [LARGE SCALE GENOMIC DNA]</scope>
    <source>
        <strain evidence="3">cv. 10/8</strain>
        <tissue evidence="2">Leaf</tissue>
    </source>
</reference>